<dbReference type="Proteomes" id="UP001148737">
    <property type="component" value="Unassembled WGS sequence"/>
</dbReference>
<evidence type="ECO:0000313" key="2">
    <source>
        <dbReference type="Proteomes" id="UP001148737"/>
    </source>
</evidence>
<accession>A0ACC1QZT0</accession>
<sequence length="787" mass="86499">MAETASRQTRSNSLQRMLELEKQYMVGATSCYRSQPSSLAKTTATQNERIRAGSNQHSYPGVTFNSLASSTPQRPVTRGRDFEPQTVQERRRSEQRQRSFPLQTHAPKPKPQLMIDVKTASSKPVAPAVREATTNMKIRRSSKNIPSTPPSIPYSSTVEAFPTPVSGTDSSLCQSPSWEAYDRRKQEKKDERKARDEAKATRKPRRLSKPPPASSPYGFGQANSNQSEPAIMGNGQKTRPSSMVISDSPSRDSGFYKQPRSRTGSFSSIIKSTFDFRRSSIDQSQDRPFIGGIKLEYEQHLANERSLHLQSGAEDIDVHPALRKSKTDSTPALKSPPPPPRAISAKDPNARAYPPNTFRTAKSKSMFLVSPTAPAVPDLSTIEKWRARVGLKPSSKSTSPVQSPDTRDSSPASGNSALSDAQNTSAHSVDASRRTHLTEQATERLPKNTEPVRKTPPPPEPPRRSSKRNSVLNGSPSMPLLNVALLHTPIETAASSLYDLPSTAGNDDVKQPSASPSWENLQSSVMNTIEHTIKPMAEVEKNEDDKEFWNSHEWPLQHTELPQMTSSSSEDSASDCFNTVSMPSTPNTSRPTSEKGLPRFSGEEDRFTLPRIQLHDNAYPSEACSFVSASSFTGAYDTDREVDPIQAAARKVMAALPPMPSARPNMEHEPLKLRPRFTDTSSISDASSIEVPRLAPTTQKGQPGKRANGDTVAKVFVECCGCKYYHDMPSKLYNAMVNPNGVLSPKDRSEFAGAISMTVKCPWCKHAMSTSCCAGLAAMVYVKERLH</sequence>
<comment type="caution">
    <text evidence="1">The sequence shown here is derived from an EMBL/GenBank/DDBJ whole genome shotgun (WGS) entry which is preliminary data.</text>
</comment>
<protein>
    <submittedName>
        <fullName evidence="1">Uncharacterized protein</fullName>
    </submittedName>
</protein>
<proteinExistence type="predicted"/>
<gene>
    <name evidence="1" type="ORF">NLG97_g3273</name>
</gene>
<name>A0ACC1QZT0_9HYPO</name>
<evidence type="ECO:0000313" key="1">
    <source>
        <dbReference type="EMBL" id="KAJ3495610.1"/>
    </source>
</evidence>
<dbReference type="EMBL" id="JANAKD010000262">
    <property type="protein sequence ID" value="KAJ3495610.1"/>
    <property type="molecule type" value="Genomic_DNA"/>
</dbReference>
<organism evidence="1 2">
    <name type="scientific">Lecanicillium saksenae</name>
    <dbReference type="NCBI Taxonomy" id="468837"/>
    <lineage>
        <taxon>Eukaryota</taxon>
        <taxon>Fungi</taxon>
        <taxon>Dikarya</taxon>
        <taxon>Ascomycota</taxon>
        <taxon>Pezizomycotina</taxon>
        <taxon>Sordariomycetes</taxon>
        <taxon>Hypocreomycetidae</taxon>
        <taxon>Hypocreales</taxon>
        <taxon>Cordycipitaceae</taxon>
        <taxon>Lecanicillium</taxon>
    </lineage>
</organism>
<reference evidence="1" key="1">
    <citation type="submission" date="2022-07" db="EMBL/GenBank/DDBJ databases">
        <title>Genome Sequence of Lecanicillium saksenae.</title>
        <authorList>
            <person name="Buettner E."/>
        </authorList>
    </citation>
    <scope>NUCLEOTIDE SEQUENCE</scope>
    <source>
        <strain evidence="1">VT-O1</strain>
    </source>
</reference>
<keyword evidence="2" id="KW-1185">Reference proteome</keyword>